<evidence type="ECO:0000313" key="3">
    <source>
        <dbReference type="Proteomes" id="UP000796880"/>
    </source>
</evidence>
<evidence type="ECO:0000256" key="1">
    <source>
        <dbReference type="SAM" id="Phobius"/>
    </source>
</evidence>
<gene>
    <name evidence="2" type="ORF">FNV43_RR01320</name>
</gene>
<keyword evidence="1" id="KW-1133">Transmembrane helix</keyword>
<keyword evidence="1" id="KW-0812">Transmembrane</keyword>
<sequence length="120" mass="13562">MAEMMSKKQLGYLMVLVVTMILMANYFVSCENINSRDVGSHRHDHYNDGINMKEGHEFSPHYHHNDNRKMETAGVIRPNINGCTWDSCSFLIGSEDCRGGCVCLPIFFLYFGICVGSCPC</sequence>
<accession>A0A8K0MRY2</accession>
<evidence type="ECO:0000313" key="2">
    <source>
        <dbReference type="EMBL" id="KAF3456666.1"/>
    </source>
</evidence>
<protein>
    <submittedName>
        <fullName evidence="2">Uncharacterized protein</fullName>
    </submittedName>
</protein>
<keyword evidence="3" id="KW-1185">Reference proteome</keyword>
<proteinExistence type="predicted"/>
<dbReference type="AlphaFoldDB" id="A0A8K0MRY2"/>
<keyword evidence="1" id="KW-0472">Membrane</keyword>
<name>A0A8K0MRY2_9ROSA</name>
<reference evidence="2" key="1">
    <citation type="submission" date="2020-03" db="EMBL/GenBank/DDBJ databases">
        <title>A high-quality chromosome-level genome assembly of a woody plant with both climbing and erect habits, Rhamnella rubrinervis.</title>
        <authorList>
            <person name="Lu Z."/>
            <person name="Yang Y."/>
            <person name="Zhu X."/>
            <person name="Sun Y."/>
        </authorList>
    </citation>
    <scope>NUCLEOTIDE SEQUENCE</scope>
    <source>
        <strain evidence="2">BYM</strain>
        <tissue evidence="2">Leaf</tissue>
    </source>
</reference>
<dbReference type="EMBL" id="VOIH02000001">
    <property type="protein sequence ID" value="KAF3456666.1"/>
    <property type="molecule type" value="Genomic_DNA"/>
</dbReference>
<comment type="caution">
    <text evidence="2">The sequence shown here is derived from an EMBL/GenBank/DDBJ whole genome shotgun (WGS) entry which is preliminary data.</text>
</comment>
<dbReference type="Proteomes" id="UP000796880">
    <property type="component" value="Unassembled WGS sequence"/>
</dbReference>
<organism evidence="2 3">
    <name type="scientific">Rhamnella rubrinervis</name>
    <dbReference type="NCBI Taxonomy" id="2594499"/>
    <lineage>
        <taxon>Eukaryota</taxon>
        <taxon>Viridiplantae</taxon>
        <taxon>Streptophyta</taxon>
        <taxon>Embryophyta</taxon>
        <taxon>Tracheophyta</taxon>
        <taxon>Spermatophyta</taxon>
        <taxon>Magnoliopsida</taxon>
        <taxon>eudicotyledons</taxon>
        <taxon>Gunneridae</taxon>
        <taxon>Pentapetalae</taxon>
        <taxon>rosids</taxon>
        <taxon>fabids</taxon>
        <taxon>Rosales</taxon>
        <taxon>Rhamnaceae</taxon>
        <taxon>rhamnoid group</taxon>
        <taxon>Rhamneae</taxon>
        <taxon>Rhamnella</taxon>
    </lineage>
</organism>
<feature type="transmembrane region" description="Helical" evidence="1">
    <location>
        <begin position="12"/>
        <end position="28"/>
    </location>
</feature>